<dbReference type="GeneID" id="64825886"/>
<dbReference type="Proteomes" id="UP000679341">
    <property type="component" value="Chromosome"/>
</dbReference>
<evidence type="ECO:0000256" key="1">
    <source>
        <dbReference type="SAM" id="MobiDB-lite"/>
    </source>
</evidence>
<dbReference type="KEGG" id="hss:J7656_00060"/>
<dbReference type="Pfam" id="PF24443">
    <property type="entry name" value="DUF7562"/>
    <property type="match status" value="1"/>
</dbReference>
<dbReference type="EMBL" id="CP073695">
    <property type="protein sequence ID" value="QUO47818.1"/>
    <property type="molecule type" value="Genomic_DNA"/>
</dbReference>
<dbReference type="RefSeq" id="WP_211553726.1">
    <property type="nucleotide sequence ID" value="NZ_CP073695.1"/>
</dbReference>
<accession>A0A8T8LLL8</accession>
<organism evidence="2 3">
    <name type="scientific">Halorubrum ruber</name>
    <dbReference type="NCBI Taxonomy" id="2982524"/>
    <lineage>
        <taxon>Archaea</taxon>
        <taxon>Methanobacteriati</taxon>
        <taxon>Methanobacteriota</taxon>
        <taxon>Stenosarchaea group</taxon>
        <taxon>Halobacteria</taxon>
        <taxon>Halobacteriales</taxon>
        <taxon>Haloferacaceae</taxon>
        <taxon>Halorubrum</taxon>
    </lineage>
</organism>
<proteinExistence type="predicted"/>
<reference evidence="2 3" key="1">
    <citation type="submission" date="2021-03" db="EMBL/GenBank/DDBJ databases">
        <title>Halorubrum sodomense MBLA0099, Whole genome shotgun sequencing.</title>
        <authorList>
            <person name="Seo M.-J."/>
            <person name="Cho E.-S."/>
            <person name="Hwang C.Y."/>
        </authorList>
    </citation>
    <scope>NUCLEOTIDE SEQUENCE [LARGE SCALE GENOMIC DNA]</scope>
    <source>
        <strain evidence="2 3">MBLA0099</strain>
    </source>
</reference>
<dbReference type="InterPro" id="IPR055984">
    <property type="entry name" value="DUF7562"/>
</dbReference>
<keyword evidence="3" id="KW-1185">Reference proteome</keyword>
<protein>
    <recommendedName>
        <fullName evidence="4">Small CPxCG-related zinc finger protein</fullName>
    </recommendedName>
</protein>
<feature type="region of interest" description="Disordered" evidence="1">
    <location>
        <begin position="89"/>
        <end position="134"/>
    </location>
</feature>
<feature type="compositionally biased region" description="Basic and acidic residues" evidence="1">
    <location>
        <begin position="92"/>
        <end position="134"/>
    </location>
</feature>
<name>A0A8T8LLL8_9EURY</name>
<gene>
    <name evidence="2" type="ORF">J7656_00060</name>
</gene>
<evidence type="ECO:0008006" key="4">
    <source>
        <dbReference type="Google" id="ProtNLM"/>
    </source>
</evidence>
<dbReference type="OrthoDB" id="165365at2157"/>
<evidence type="ECO:0000313" key="2">
    <source>
        <dbReference type="EMBL" id="QUO47818.1"/>
    </source>
</evidence>
<dbReference type="AlphaFoldDB" id="A0A8T8LLL8"/>
<sequence>MWRSRGSRDRRTVVCIACGDSVLREDAREYDKEGDRWSRRDKEFEYLCADCDDEISHQPRDGLESLILSIESDGLSTEEFLDRYADAVADDAGDRTDEGGAGSRSDRDHSDRDRSDRDRSDRTRSDRDRSDRDR</sequence>
<evidence type="ECO:0000313" key="3">
    <source>
        <dbReference type="Proteomes" id="UP000679341"/>
    </source>
</evidence>